<dbReference type="AlphaFoldDB" id="A0A7X0HSZ4"/>
<dbReference type="PANTHER" id="PTHR43884">
    <property type="entry name" value="ACYL-COA DEHYDROGENASE"/>
    <property type="match status" value="1"/>
</dbReference>
<dbReference type="Proteomes" id="UP000531594">
    <property type="component" value="Unassembled WGS sequence"/>
</dbReference>
<dbReference type="PANTHER" id="PTHR43884:SF12">
    <property type="entry name" value="ISOVALERYL-COA DEHYDROGENASE, MITOCHONDRIAL-RELATED"/>
    <property type="match status" value="1"/>
</dbReference>
<dbReference type="InterPro" id="IPR046373">
    <property type="entry name" value="Acyl-CoA_Oxase/DH_mid-dom_sf"/>
</dbReference>
<evidence type="ECO:0000259" key="1">
    <source>
        <dbReference type="Pfam" id="PF02771"/>
    </source>
</evidence>
<protein>
    <recommendedName>
        <fullName evidence="1">Acyl-CoA dehydrogenase/oxidase N-terminal domain-containing protein</fullName>
    </recommendedName>
</protein>
<dbReference type="InterPro" id="IPR037069">
    <property type="entry name" value="AcylCoA_DH/ox_N_sf"/>
</dbReference>
<dbReference type="Gene3D" id="1.10.540.10">
    <property type="entry name" value="Acyl-CoA dehydrogenase/oxidase, N-terminal domain"/>
    <property type="match status" value="1"/>
</dbReference>
<accession>A0A7X0HSZ4</accession>
<feature type="domain" description="Acyl-CoA dehydrogenase/oxidase N-terminal" evidence="1">
    <location>
        <begin position="12"/>
        <end position="109"/>
    </location>
</feature>
<organism evidence="2 3">
    <name type="scientific">Bacillus benzoevorans</name>
    <dbReference type="NCBI Taxonomy" id="1456"/>
    <lineage>
        <taxon>Bacteria</taxon>
        <taxon>Bacillati</taxon>
        <taxon>Bacillota</taxon>
        <taxon>Bacilli</taxon>
        <taxon>Bacillales</taxon>
        <taxon>Bacillaceae</taxon>
        <taxon>Bacillus</taxon>
    </lineage>
</organism>
<dbReference type="SUPFAM" id="SSF56645">
    <property type="entry name" value="Acyl-CoA dehydrogenase NM domain-like"/>
    <property type="match status" value="1"/>
</dbReference>
<gene>
    <name evidence="2" type="ORF">HNR53_002945</name>
</gene>
<proteinExistence type="predicted"/>
<dbReference type="EMBL" id="JACHGK010000010">
    <property type="protein sequence ID" value="MBB6446288.1"/>
    <property type="molecule type" value="Genomic_DNA"/>
</dbReference>
<comment type="caution">
    <text evidence="2">The sequence shown here is derived from an EMBL/GenBank/DDBJ whole genome shotgun (WGS) entry which is preliminary data.</text>
</comment>
<dbReference type="Gene3D" id="2.40.110.10">
    <property type="entry name" value="Butyryl-CoA Dehydrogenase, subunit A, domain 2"/>
    <property type="match status" value="1"/>
</dbReference>
<name>A0A7X0HSZ4_9BACI</name>
<evidence type="ECO:0000313" key="3">
    <source>
        <dbReference type="Proteomes" id="UP000531594"/>
    </source>
</evidence>
<sequence length="362" mass="40341">MLLANNNVLNKYESILKEELSPMTRAIDEEGVYPETVLRALGKAGAYQISELTYKEEMLKRLQLINIAARSCVSTSFLIWCHTTAISFISNSGNAYLKETLLPLLESGEVLAGTGLSNPMKYYAGMETLRLTAERHENGYTINGILPYVSNLGKGHWFGIIAQVDEEQRIFAMVNCDSLGLTLTEHKDFAGLNGTRSFTCRFDDVFLEDNVMISTSADDFVKTIRSSFMLTQTGMGIGLIKASVDTMQKCIKKQNESNKFIGVSTEHILDELEAVQHKIHDLFESTIEVPFNDAVQIRLQGAELALKTAEIAMLYQGAAGYLKKSDSMRRLREALFIAVVTPAIKHLKRMLHEQSNPLLGVN</sequence>
<keyword evidence="3" id="KW-1185">Reference proteome</keyword>
<evidence type="ECO:0000313" key="2">
    <source>
        <dbReference type="EMBL" id="MBB6446288.1"/>
    </source>
</evidence>
<dbReference type="GO" id="GO:0050660">
    <property type="term" value="F:flavin adenine dinucleotide binding"/>
    <property type="evidence" value="ECO:0007669"/>
    <property type="project" value="InterPro"/>
</dbReference>
<dbReference type="RefSeq" id="WP_184527141.1">
    <property type="nucleotide sequence ID" value="NZ_JACHGK010000010.1"/>
</dbReference>
<reference evidence="2 3" key="1">
    <citation type="submission" date="2020-08" db="EMBL/GenBank/DDBJ databases">
        <title>Genomic Encyclopedia of Type Strains, Phase IV (KMG-IV): sequencing the most valuable type-strain genomes for metagenomic binning, comparative biology and taxonomic classification.</title>
        <authorList>
            <person name="Goeker M."/>
        </authorList>
    </citation>
    <scope>NUCLEOTIDE SEQUENCE [LARGE SCALE GENOMIC DNA]</scope>
    <source>
        <strain evidence="2 3">DSM 5391</strain>
    </source>
</reference>
<dbReference type="InterPro" id="IPR013786">
    <property type="entry name" value="AcylCoA_DH/ox_N"/>
</dbReference>
<dbReference type="InterPro" id="IPR009100">
    <property type="entry name" value="AcylCoA_DH/oxidase_NM_dom_sf"/>
</dbReference>
<dbReference type="GO" id="GO:0003995">
    <property type="term" value="F:acyl-CoA dehydrogenase activity"/>
    <property type="evidence" value="ECO:0007669"/>
    <property type="project" value="TreeGrafter"/>
</dbReference>
<dbReference type="Pfam" id="PF02771">
    <property type="entry name" value="Acyl-CoA_dh_N"/>
    <property type="match status" value="1"/>
</dbReference>